<dbReference type="Ensembl" id="ENSACLT00000094560.1">
    <property type="protein sequence ID" value="ENSACLP00000083965.1"/>
    <property type="gene ID" value="ENSACLG00000035419.1"/>
</dbReference>
<dbReference type="Pfam" id="PF10482">
    <property type="entry name" value="CtIP_N"/>
    <property type="match status" value="1"/>
</dbReference>
<keyword evidence="5" id="KW-1185">Reference proteome</keyword>
<evidence type="ECO:0000256" key="2">
    <source>
        <dbReference type="SAM" id="MobiDB-lite"/>
    </source>
</evidence>
<reference evidence="4" key="4">
    <citation type="submission" date="2025-09" db="UniProtKB">
        <authorList>
            <consortium name="Ensembl"/>
        </authorList>
    </citation>
    <scope>IDENTIFICATION</scope>
</reference>
<dbReference type="GO" id="GO:0003684">
    <property type="term" value="F:damaged DNA binding"/>
    <property type="evidence" value="ECO:0007669"/>
    <property type="project" value="TreeGrafter"/>
</dbReference>
<accession>A0AAX7VQA3</accession>
<feature type="compositionally biased region" description="Basic and acidic residues" evidence="2">
    <location>
        <begin position="444"/>
        <end position="472"/>
    </location>
</feature>
<dbReference type="InterPro" id="IPR033316">
    <property type="entry name" value="RBBP8-like"/>
</dbReference>
<organism evidence="4 5">
    <name type="scientific">Astatotilapia calliptera</name>
    <name type="common">Eastern happy</name>
    <name type="synonym">Chromis callipterus</name>
    <dbReference type="NCBI Taxonomy" id="8154"/>
    <lineage>
        <taxon>Eukaryota</taxon>
        <taxon>Metazoa</taxon>
        <taxon>Chordata</taxon>
        <taxon>Craniata</taxon>
        <taxon>Vertebrata</taxon>
        <taxon>Euteleostomi</taxon>
        <taxon>Actinopterygii</taxon>
        <taxon>Neopterygii</taxon>
        <taxon>Teleostei</taxon>
        <taxon>Neoteleostei</taxon>
        <taxon>Acanthomorphata</taxon>
        <taxon>Ovalentaria</taxon>
        <taxon>Cichlomorphae</taxon>
        <taxon>Cichliformes</taxon>
        <taxon>Cichlidae</taxon>
        <taxon>African cichlids</taxon>
        <taxon>Pseudocrenilabrinae</taxon>
        <taxon>Haplochromini</taxon>
        <taxon>Astatotilapia</taxon>
    </lineage>
</organism>
<feature type="region of interest" description="Disordered" evidence="2">
    <location>
        <begin position="128"/>
        <end position="194"/>
    </location>
</feature>
<dbReference type="Proteomes" id="UP000265100">
    <property type="component" value="Chromosome 20"/>
</dbReference>
<evidence type="ECO:0000259" key="3">
    <source>
        <dbReference type="Pfam" id="PF10482"/>
    </source>
</evidence>
<dbReference type="PANTHER" id="PTHR15107:SF3">
    <property type="entry name" value="RBBP8 N-TERMINAL-LIKE PROTEIN"/>
    <property type="match status" value="1"/>
</dbReference>
<reference evidence="4 5" key="1">
    <citation type="submission" date="2018-05" db="EMBL/GenBank/DDBJ databases">
        <authorList>
            <person name="Datahose"/>
        </authorList>
    </citation>
    <scope>NUCLEOTIDE SEQUENCE</scope>
</reference>
<feature type="compositionally biased region" description="Polar residues" evidence="2">
    <location>
        <begin position="284"/>
        <end position="307"/>
    </location>
</feature>
<dbReference type="GeneTree" id="ENSGT00530000063835"/>
<feature type="compositionally biased region" description="Acidic residues" evidence="2">
    <location>
        <begin position="512"/>
        <end position="523"/>
    </location>
</feature>
<feature type="region of interest" description="Disordered" evidence="2">
    <location>
        <begin position="344"/>
        <end position="472"/>
    </location>
</feature>
<feature type="domain" description="DNA endonuclease Ctp1 N-terminal" evidence="3">
    <location>
        <begin position="4"/>
        <end position="122"/>
    </location>
</feature>
<evidence type="ECO:0000313" key="4">
    <source>
        <dbReference type="Ensembl" id="ENSACLP00000083965.1"/>
    </source>
</evidence>
<dbReference type="AlphaFoldDB" id="A0AAX7VQA3"/>
<reference evidence="4" key="3">
    <citation type="submission" date="2025-08" db="UniProtKB">
        <authorList>
            <consortium name="Ensembl"/>
        </authorList>
    </citation>
    <scope>IDENTIFICATION</scope>
</reference>
<feature type="region of interest" description="Disordered" evidence="2">
    <location>
        <begin position="498"/>
        <end position="555"/>
    </location>
</feature>
<dbReference type="InterPro" id="IPR019518">
    <property type="entry name" value="CtIP_N"/>
</dbReference>
<evidence type="ECO:0000313" key="5">
    <source>
        <dbReference type="Proteomes" id="UP000265100"/>
    </source>
</evidence>
<sequence length="575" mass="63912">MECFNDLLHKLKEVHERELEGWQVKVQELSNKKGCDTKRMEELFTRNQQMKEQHRLLTENIKVLENRLRAGLCDRCTVTQEVAKRRQQEFEASQIQSLQHISLLAGEMNNLKKENKKLKDENRNLKAALDKGHSDNSSNSSTTTEVKPNSSPALSPASGILSNTTTSRPSNKPADGNISVKPDVELKTEETEGRQLRGINRSQFDALPLSALTLPSWKKEHFVTRAGEKRRSSVPAAGDVRPGRHVVHAPVARHPQAINSNSASLRWSLSESSDWITAGTNPVVQTSPNPHSQHFHSLNPMRQQASPRRQVFSPPFPKQSSVQPPAREPTVVFRLTNLPEYVEIQTKPTEKTEKKENLLPKVERVSEEGLKELNDGPLDLSDRGKSISSQVPKSDSSSALQDGTRVQKSPELEVNTNSSADIAESSSSSIVIPSSSCATTEEQAPDKDPNHKVVREQDQKEEVNGKTDESKGKKVPILTLSLRPVVVLETLNPALQKQDSLSSNGKTSLATDEPETSSDEQDEEANRSGHKSNQGSKRKRASVETDADRDSNTDSSNHLFIFRYFFLSSVLLSLS</sequence>
<keyword evidence="1" id="KW-0175">Coiled coil</keyword>
<feature type="region of interest" description="Disordered" evidence="2">
    <location>
        <begin position="284"/>
        <end position="330"/>
    </location>
</feature>
<feature type="compositionally biased region" description="Basic and acidic residues" evidence="2">
    <location>
        <begin position="182"/>
        <end position="194"/>
    </location>
</feature>
<dbReference type="GO" id="GO:0010792">
    <property type="term" value="P:DNA double-strand break processing involved in repair via single-strand annealing"/>
    <property type="evidence" value="ECO:0007669"/>
    <property type="project" value="TreeGrafter"/>
</dbReference>
<feature type="compositionally biased region" description="Polar residues" evidence="2">
    <location>
        <begin position="386"/>
        <end position="407"/>
    </location>
</feature>
<proteinExistence type="predicted"/>
<feature type="compositionally biased region" description="Polar residues" evidence="2">
    <location>
        <begin position="498"/>
        <end position="510"/>
    </location>
</feature>
<feature type="compositionally biased region" description="Low complexity" evidence="2">
    <location>
        <begin position="418"/>
        <end position="438"/>
    </location>
</feature>
<feature type="compositionally biased region" description="Low complexity" evidence="2">
    <location>
        <begin position="135"/>
        <end position="144"/>
    </location>
</feature>
<feature type="coiled-coil region" evidence="1">
    <location>
        <begin position="12"/>
        <end position="67"/>
    </location>
</feature>
<dbReference type="PANTHER" id="PTHR15107">
    <property type="entry name" value="RETINOBLASTOMA BINDING PROTEIN 8"/>
    <property type="match status" value="1"/>
</dbReference>
<feature type="compositionally biased region" description="Polar residues" evidence="2">
    <location>
        <begin position="160"/>
        <end position="170"/>
    </location>
</feature>
<feature type="compositionally biased region" description="Basic and acidic residues" evidence="2">
    <location>
        <begin position="348"/>
        <end position="385"/>
    </location>
</feature>
<reference evidence="5" key="2">
    <citation type="submission" date="2023-03" db="EMBL/GenBank/DDBJ databases">
        <authorList>
            <consortium name="Wellcome Sanger Institute Data Sharing"/>
        </authorList>
    </citation>
    <scope>NUCLEOTIDE SEQUENCE [LARGE SCALE GENOMIC DNA]</scope>
</reference>
<name>A0AAX7VQA3_ASTCA</name>
<protein>
    <recommendedName>
        <fullName evidence="3">DNA endonuclease Ctp1 N-terminal domain-containing protein</fullName>
    </recommendedName>
</protein>
<evidence type="ECO:0000256" key="1">
    <source>
        <dbReference type="SAM" id="Coils"/>
    </source>
</evidence>
<feature type="compositionally biased region" description="Basic and acidic residues" evidence="2">
    <location>
        <begin position="541"/>
        <end position="552"/>
    </location>
</feature>